<comment type="caution">
    <text evidence="2">The sequence shown here is derived from an EMBL/GenBank/DDBJ whole genome shotgun (WGS) entry which is preliminary data.</text>
</comment>
<dbReference type="Proteomes" id="UP000652761">
    <property type="component" value="Unassembled WGS sequence"/>
</dbReference>
<reference evidence="2" key="1">
    <citation type="submission" date="2017-07" db="EMBL/GenBank/DDBJ databases">
        <title>Taro Niue Genome Assembly and Annotation.</title>
        <authorList>
            <person name="Atibalentja N."/>
            <person name="Keating K."/>
            <person name="Fields C.J."/>
        </authorList>
    </citation>
    <scope>NUCLEOTIDE SEQUENCE</scope>
    <source>
        <strain evidence="2">Niue_2</strain>
        <tissue evidence="2">Leaf</tissue>
    </source>
</reference>
<organism evidence="2 3">
    <name type="scientific">Colocasia esculenta</name>
    <name type="common">Wild taro</name>
    <name type="synonym">Arum esculentum</name>
    <dbReference type="NCBI Taxonomy" id="4460"/>
    <lineage>
        <taxon>Eukaryota</taxon>
        <taxon>Viridiplantae</taxon>
        <taxon>Streptophyta</taxon>
        <taxon>Embryophyta</taxon>
        <taxon>Tracheophyta</taxon>
        <taxon>Spermatophyta</taxon>
        <taxon>Magnoliopsida</taxon>
        <taxon>Liliopsida</taxon>
        <taxon>Araceae</taxon>
        <taxon>Aroideae</taxon>
        <taxon>Colocasieae</taxon>
        <taxon>Colocasia</taxon>
    </lineage>
</organism>
<name>A0A843X9A8_COLES</name>
<proteinExistence type="predicted"/>
<keyword evidence="3" id="KW-1185">Reference proteome</keyword>
<dbReference type="AlphaFoldDB" id="A0A843X9A8"/>
<gene>
    <name evidence="2" type="ORF">Taro_048859</name>
</gene>
<protein>
    <submittedName>
        <fullName evidence="2">Uncharacterized protein</fullName>
    </submittedName>
</protein>
<dbReference type="EMBL" id="NMUH01006736">
    <property type="protein sequence ID" value="MQM15905.1"/>
    <property type="molecule type" value="Genomic_DNA"/>
</dbReference>
<evidence type="ECO:0000313" key="3">
    <source>
        <dbReference type="Proteomes" id="UP000652761"/>
    </source>
</evidence>
<evidence type="ECO:0000313" key="2">
    <source>
        <dbReference type="EMBL" id="MQM15905.1"/>
    </source>
</evidence>
<evidence type="ECO:0000256" key="1">
    <source>
        <dbReference type="SAM" id="MobiDB-lite"/>
    </source>
</evidence>
<feature type="region of interest" description="Disordered" evidence="1">
    <location>
        <begin position="1"/>
        <end position="21"/>
    </location>
</feature>
<sequence length="142" mass="16218">MFNRSALQNQDEKRKISSSMLGEERRLTEALVKGSLVRKKEYPTESSPQAKKGLSYRAREYALAARENCSSACVNPIMQTPVIETLFMETSILETLYMASIMSTKTCMTIFTSLITRQEVDNRQVESMILNLRSIKIHVNIF</sequence>
<accession>A0A843X9A8</accession>